<dbReference type="EMBL" id="JASWJB010000054">
    <property type="protein sequence ID" value="KAK2603867.1"/>
    <property type="molecule type" value="Genomic_DNA"/>
</dbReference>
<organism evidence="2 3">
    <name type="scientific">Conoideocrella luteorostrata</name>
    <dbReference type="NCBI Taxonomy" id="1105319"/>
    <lineage>
        <taxon>Eukaryota</taxon>
        <taxon>Fungi</taxon>
        <taxon>Dikarya</taxon>
        <taxon>Ascomycota</taxon>
        <taxon>Pezizomycotina</taxon>
        <taxon>Sordariomycetes</taxon>
        <taxon>Hypocreomycetidae</taxon>
        <taxon>Hypocreales</taxon>
        <taxon>Clavicipitaceae</taxon>
        <taxon>Conoideocrella</taxon>
    </lineage>
</organism>
<feature type="region of interest" description="Disordered" evidence="1">
    <location>
        <begin position="106"/>
        <end position="126"/>
    </location>
</feature>
<feature type="compositionally biased region" description="Basic and acidic residues" evidence="1">
    <location>
        <begin position="109"/>
        <end position="126"/>
    </location>
</feature>
<reference evidence="2" key="1">
    <citation type="submission" date="2023-06" db="EMBL/GenBank/DDBJ databases">
        <title>Conoideocrella luteorostrata (Hypocreales: Clavicipitaceae), a potential biocontrol fungus for elongate hemlock scale in United States Christmas tree production areas.</title>
        <authorList>
            <person name="Barrett H."/>
            <person name="Lovett B."/>
            <person name="Macias A.M."/>
            <person name="Stajich J.E."/>
            <person name="Kasson M.T."/>
        </authorList>
    </citation>
    <scope>NUCLEOTIDE SEQUENCE</scope>
    <source>
        <strain evidence="2">ARSEF 14590</strain>
    </source>
</reference>
<evidence type="ECO:0000313" key="3">
    <source>
        <dbReference type="Proteomes" id="UP001251528"/>
    </source>
</evidence>
<dbReference type="Proteomes" id="UP001251528">
    <property type="component" value="Unassembled WGS sequence"/>
</dbReference>
<comment type="caution">
    <text evidence="2">The sequence shown here is derived from an EMBL/GenBank/DDBJ whole genome shotgun (WGS) entry which is preliminary data.</text>
</comment>
<evidence type="ECO:0000313" key="2">
    <source>
        <dbReference type="EMBL" id="KAK2603867.1"/>
    </source>
</evidence>
<evidence type="ECO:0000256" key="1">
    <source>
        <dbReference type="SAM" id="MobiDB-lite"/>
    </source>
</evidence>
<protein>
    <submittedName>
        <fullName evidence="2">Uncharacterized protein</fullName>
    </submittedName>
</protein>
<proteinExistence type="predicted"/>
<name>A0AAJ0G068_9HYPO</name>
<keyword evidence="3" id="KW-1185">Reference proteome</keyword>
<sequence>MSAPDIDNSTKVYFTAPDLTKEAILDHVFRDAVREMLSMAAAMTSGSLGVGQSDWLTTRASAFTNSGGQPAIHRFALYNDGDKDSFLKIAEAVRFDLQYVIAGSNNEQRPPKRDNLDELHRYTACH</sequence>
<gene>
    <name evidence="2" type="ORF">QQS21_003902</name>
</gene>
<accession>A0AAJ0G068</accession>
<dbReference type="AlphaFoldDB" id="A0AAJ0G068"/>